<dbReference type="InterPro" id="IPR019587">
    <property type="entry name" value="Polyketide_cyclase/dehydratase"/>
</dbReference>
<keyword evidence="3" id="KW-1185">Reference proteome</keyword>
<evidence type="ECO:0000313" key="2">
    <source>
        <dbReference type="EMBL" id="KAB1073524.1"/>
    </source>
</evidence>
<dbReference type="Proteomes" id="UP000441523">
    <property type="component" value="Unassembled WGS sequence"/>
</dbReference>
<comment type="caution">
    <text evidence="2">The sequence shown here is derived from an EMBL/GenBank/DDBJ whole genome shotgun (WGS) entry which is preliminary data.</text>
</comment>
<dbReference type="CDD" id="cd07821">
    <property type="entry name" value="PYR_PYL_RCAR_like"/>
    <property type="match status" value="1"/>
</dbReference>
<gene>
    <name evidence="2" type="ORF">F6X51_11825</name>
</gene>
<dbReference type="SUPFAM" id="SSF55961">
    <property type="entry name" value="Bet v1-like"/>
    <property type="match status" value="1"/>
</dbReference>
<dbReference type="Pfam" id="PF10604">
    <property type="entry name" value="Polyketide_cyc2"/>
    <property type="match status" value="1"/>
</dbReference>
<dbReference type="RefSeq" id="WP_150963961.1">
    <property type="nucleotide sequence ID" value="NZ_VZZJ01000008.1"/>
</dbReference>
<dbReference type="PANTHER" id="PTHR39332">
    <property type="entry name" value="BLL4707 PROTEIN"/>
    <property type="match status" value="1"/>
</dbReference>
<dbReference type="EMBL" id="VZZJ01000008">
    <property type="protein sequence ID" value="KAB1073524.1"/>
    <property type="molecule type" value="Genomic_DNA"/>
</dbReference>
<protein>
    <submittedName>
        <fullName evidence="2">SRPBCC family protein</fullName>
    </submittedName>
</protein>
<dbReference type="InterPro" id="IPR023393">
    <property type="entry name" value="START-like_dom_sf"/>
</dbReference>
<dbReference type="AlphaFoldDB" id="A0A6N6MQB2"/>
<feature type="signal peptide" evidence="1">
    <location>
        <begin position="1"/>
        <end position="30"/>
    </location>
</feature>
<sequence length="166" mass="17360">MSRLLSRSLSLRPLACAGLGLLAGTVPGLALDVQKSVDVAAPPAKVWQTIGDFCGIGSWHPAIETCAPSEKDGKKIRTLSLKGGGSIVEEQVIRDDKVMSYTYVILESPLPVSDYKSTIAVAPEGAGSKVTWDGTFNAKGAPDTVAKDAIEGIYTSGLKAIADKSR</sequence>
<name>A0A6N6MQB2_9HYPH</name>
<proteinExistence type="predicted"/>
<dbReference type="Gene3D" id="3.30.530.20">
    <property type="match status" value="1"/>
</dbReference>
<evidence type="ECO:0000256" key="1">
    <source>
        <dbReference type="SAM" id="SignalP"/>
    </source>
</evidence>
<feature type="chain" id="PRO_5026721502" evidence="1">
    <location>
        <begin position="31"/>
        <end position="166"/>
    </location>
</feature>
<keyword evidence="1" id="KW-0732">Signal</keyword>
<accession>A0A6N6MQB2</accession>
<organism evidence="2 3">
    <name type="scientific">Methylobacterium planeticum</name>
    <dbReference type="NCBI Taxonomy" id="2615211"/>
    <lineage>
        <taxon>Bacteria</taxon>
        <taxon>Pseudomonadati</taxon>
        <taxon>Pseudomonadota</taxon>
        <taxon>Alphaproteobacteria</taxon>
        <taxon>Hyphomicrobiales</taxon>
        <taxon>Methylobacteriaceae</taxon>
        <taxon>Methylobacterium</taxon>
    </lineage>
</organism>
<reference evidence="2 3" key="1">
    <citation type="submission" date="2019-09" db="EMBL/GenBank/DDBJ databases">
        <title>YIM 132548 draft genome.</title>
        <authorList>
            <person name="Jiang L."/>
        </authorList>
    </citation>
    <scope>NUCLEOTIDE SEQUENCE [LARGE SCALE GENOMIC DNA]</scope>
    <source>
        <strain evidence="2 3">YIM 132548</strain>
    </source>
</reference>
<evidence type="ECO:0000313" key="3">
    <source>
        <dbReference type="Proteomes" id="UP000441523"/>
    </source>
</evidence>
<dbReference type="PANTHER" id="PTHR39332:SF7">
    <property type="entry name" value="SRPBCC FAMILY PROTEIN"/>
    <property type="match status" value="1"/>
</dbReference>